<accession>A0A5M9GQY0</accession>
<dbReference type="OrthoDB" id="671624at2"/>
<name>A0A5M9GQY0_9SPHI</name>
<proteinExistence type="predicted"/>
<organism evidence="1 2">
    <name type="scientific">Arcticibacter tournemirensis</name>
    <dbReference type="NCBI Taxonomy" id="699437"/>
    <lineage>
        <taxon>Bacteria</taxon>
        <taxon>Pseudomonadati</taxon>
        <taxon>Bacteroidota</taxon>
        <taxon>Sphingobacteriia</taxon>
        <taxon>Sphingobacteriales</taxon>
        <taxon>Sphingobacteriaceae</taxon>
        <taxon>Arcticibacter</taxon>
    </lineage>
</organism>
<dbReference type="InterPro" id="IPR038223">
    <property type="entry name" value="DMP12_sf"/>
</dbReference>
<gene>
    <name evidence="1" type="ORF">F1649_20465</name>
</gene>
<comment type="caution">
    <text evidence="1">The sequence shown here is derived from an EMBL/GenBank/DDBJ whole genome shotgun (WGS) entry which is preliminary data.</text>
</comment>
<protein>
    <recommendedName>
        <fullName evidence="3">DUF1877 family protein</fullName>
    </recommendedName>
</protein>
<keyword evidence="2" id="KW-1185">Reference proteome</keyword>
<evidence type="ECO:0008006" key="3">
    <source>
        <dbReference type="Google" id="ProtNLM"/>
    </source>
</evidence>
<dbReference type="RefSeq" id="WP_141815157.1">
    <property type="nucleotide sequence ID" value="NZ_VWNE01000045.1"/>
</dbReference>
<sequence length="113" mass="13213">MKIICVPKNEEALHRLDFNQNIEGDLIEMSIDDTIYSNLENTSFFETINRLTGANIDKFEDESITDKEALEKVVSSEIFNEKRYDHSLYSIVRNIKALFEEALKCQTGIFFYF</sequence>
<dbReference type="AlphaFoldDB" id="A0A5M9GQY0"/>
<evidence type="ECO:0000313" key="2">
    <source>
        <dbReference type="Proteomes" id="UP000322918"/>
    </source>
</evidence>
<reference evidence="1 2" key="1">
    <citation type="submission" date="2019-09" db="EMBL/GenBank/DDBJ databases">
        <title>Pararcticibacter amylolyticus gen. nov., sp. nov., isolated from a rottenly hemp rope, and reclassification of Pedobacter tournemirensis as Pararcticibacter tournemirensis comb. nov.</title>
        <authorList>
            <person name="Cai Y."/>
        </authorList>
    </citation>
    <scope>NUCLEOTIDE SEQUENCE [LARGE SCALE GENOMIC DNA]</scope>
    <source>
        <strain evidence="1 2">TF5-37.2-LB10</strain>
    </source>
</reference>
<dbReference type="Proteomes" id="UP000322918">
    <property type="component" value="Unassembled WGS sequence"/>
</dbReference>
<dbReference type="Gene3D" id="3.40.1760.20">
    <property type="match status" value="1"/>
</dbReference>
<dbReference type="EMBL" id="VWNE01000045">
    <property type="protein sequence ID" value="KAA8476165.1"/>
    <property type="molecule type" value="Genomic_DNA"/>
</dbReference>
<evidence type="ECO:0000313" key="1">
    <source>
        <dbReference type="EMBL" id="KAA8476165.1"/>
    </source>
</evidence>